<protein>
    <submittedName>
        <fullName evidence="4">LamG-like jellyroll fold domain-containing protein</fullName>
    </submittedName>
</protein>
<dbReference type="NCBIfam" id="TIGR03696">
    <property type="entry name" value="Rhs_assc_core"/>
    <property type="match status" value="1"/>
</dbReference>
<dbReference type="NCBIfam" id="NF033679">
    <property type="entry name" value="DNRLRE_dom"/>
    <property type="match status" value="1"/>
</dbReference>
<dbReference type="InterPro" id="IPR044927">
    <property type="entry name" value="Endonuclea_NS_2"/>
</dbReference>
<reference evidence="4 5" key="1">
    <citation type="submission" date="2024-10" db="EMBL/GenBank/DDBJ databases">
        <title>The Natural Products Discovery Center: Release of the First 8490 Sequenced Strains for Exploring Actinobacteria Biosynthetic Diversity.</title>
        <authorList>
            <person name="Kalkreuter E."/>
            <person name="Kautsar S.A."/>
            <person name="Yang D."/>
            <person name="Bader C.D."/>
            <person name="Teijaro C.N."/>
            <person name="Fluegel L."/>
            <person name="Davis C.M."/>
            <person name="Simpson J.R."/>
            <person name="Lauterbach L."/>
            <person name="Steele A.D."/>
            <person name="Gui C."/>
            <person name="Meng S."/>
            <person name="Li G."/>
            <person name="Viehrig K."/>
            <person name="Ye F."/>
            <person name="Su P."/>
            <person name="Kiefer A.F."/>
            <person name="Nichols A."/>
            <person name="Cepeda A.J."/>
            <person name="Yan W."/>
            <person name="Fan B."/>
            <person name="Jiang Y."/>
            <person name="Adhikari A."/>
            <person name="Zheng C.-J."/>
            <person name="Schuster L."/>
            <person name="Cowan T.M."/>
            <person name="Smanski M.J."/>
            <person name="Chevrette M.G."/>
            <person name="De Carvalho L.P.S."/>
            <person name="Shen B."/>
        </authorList>
    </citation>
    <scope>NUCLEOTIDE SEQUENCE [LARGE SCALE GENOMIC DNA]</scope>
    <source>
        <strain evidence="4 5">NPDC053399</strain>
    </source>
</reference>
<dbReference type="InterPro" id="IPR013320">
    <property type="entry name" value="ConA-like_dom_sf"/>
</dbReference>
<feature type="compositionally biased region" description="Basic and acidic residues" evidence="2">
    <location>
        <begin position="3164"/>
        <end position="3175"/>
    </location>
</feature>
<dbReference type="Pfam" id="PF13930">
    <property type="entry name" value="Endonuclea_NS_2"/>
    <property type="match status" value="1"/>
</dbReference>
<gene>
    <name evidence="4" type="ORF">ACIGXA_35730</name>
</gene>
<dbReference type="Pfam" id="PF25023">
    <property type="entry name" value="TEN_YD-shell"/>
    <property type="match status" value="1"/>
</dbReference>
<keyword evidence="5" id="KW-1185">Reference proteome</keyword>
<dbReference type="Pfam" id="PF13385">
    <property type="entry name" value="Laminin_G_3"/>
    <property type="match status" value="3"/>
</dbReference>
<proteinExistence type="predicted"/>
<dbReference type="InterPro" id="IPR006530">
    <property type="entry name" value="YD"/>
</dbReference>
<feature type="compositionally biased region" description="Polar residues" evidence="2">
    <location>
        <begin position="33"/>
        <end position="43"/>
    </location>
</feature>
<dbReference type="PANTHER" id="PTHR32305">
    <property type="match status" value="1"/>
</dbReference>
<dbReference type="Gene3D" id="2.60.120.200">
    <property type="match status" value="3"/>
</dbReference>
<feature type="region of interest" description="Disordered" evidence="2">
    <location>
        <begin position="1"/>
        <end position="43"/>
    </location>
</feature>
<dbReference type="PANTHER" id="PTHR32305:SF15">
    <property type="entry name" value="PROTEIN RHSA-RELATED"/>
    <property type="match status" value="1"/>
</dbReference>
<feature type="domain" description="Laminin G" evidence="3">
    <location>
        <begin position="1261"/>
        <end position="1403"/>
    </location>
</feature>
<dbReference type="SMART" id="SM00282">
    <property type="entry name" value="LamG"/>
    <property type="match status" value="3"/>
</dbReference>
<evidence type="ECO:0000256" key="1">
    <source>
        <dbReference type="ARBA" id="ARBA00022737"/>
    </source>
</evidence>
<name>A0ABW8CHE1_9ACTN</name>
<accession>A0ABW8CHE1</accession>
<feature type="compositionally biased region" description="Basic and acidic residues" evidence="2">
    <location>
        <begin position="3107"/>
        <end position="3134"/>
    </location>
</feature>
<keyword evidence="1" id="KW-0677">Repeat</keyword>
<dbReference type="CDD" id="cd00110">
    <property type="entry name" value="LamG"/>
    <property type="match status" value="3"/>
</dbReference>
<evidence type="ECO:0000313" key="5">
    <source>
        <dbReference type="Proteomes" id="UP001614394"/>
    </source>
</evidence>
<comment type="caution">
    <text evidence="4">The sequence shown here is derived from an EMBL/GenBank/DDBJ whole genome shotgun (WGS) entry which is preliminary data.</text>
</comment>
<dbReference type="InterPro" id="IPR050708">
    <property type="entry name" value="T6SS_VgrG/RHS"/>
</dbReference>
<dbReference type="Gene3D" id="2.180.10.10">
    <property type="entry name" value="RHS repeat-associated core"/>
    <property type="match status" value="5"/>
</dbReference>
<dbReference type="NCBIfam" id="TIGR01643">
    <property type="entry name" value="YD_repeat_2x"/>
    <property type="match status" value="8"/>
</dbReference>
<dbReference type="RefSeq" id="WP_399656888.1">
    <property type="nucleotide sequence ID" value="NZ_JBITYG010000014.1"/>
</dbReference>
<dbReference type="Gene3D" id="3.40.570.10">
    <property type="entry name" value="Extracellular Endonuclease, subunit A"/>
    <property type="match status" value="1"/>
</dbReference>
<feature type="domain" description="Laminin G" evidence="3">
    <location>
        <begin position="1502"/>
        <end position="1642"/>
    </location>
</feature>
<feature type="domain" description="Laminin G" evidence="3">
    <location>
        <begin position="977"/>
        <end position="1119"/>
    </location>
</feature>
<feature type="compositionally biased region" description="Low complexity" evidence="2">
    <location>
        <begin position="1"/>
        <end position="18"/>
    </location>
</feature>
<dbReference type="InterPro" id="IPR001791">
    <property type="entry name" value="Laminin_G"/>
</dbReference>
<dbReference type="InterPro" id="IPR044929">
    <property type="entry name" value="DNA/RNA_non-sp_Endonuclease_sf"/>
</dbReference>
<dbReference type="InterPro" id="IPR013783">
    <property type="entry name" value="Ig-like_fold"/>
</dbReference>
<evidence type="ECO:0000259" key="3">
    <source>
        <dbReference type="SMART" id="SM00282"/>
    </source>
</evidence>
<dbReference type="SUPFAM" id="SSF49899">
    <property type="entry name" value="Concanavalin A-like lectins/glucanases"/>
    <property type="match status" value="3"/>
</dbReference>
<dbReference type="InterPro" id="IPR022385">
    <property type="entry name" value="Rhs_assc_core"/>
</dbReference>
<evidence type="ECO:0000313" key="4">
    <source>
        <dbReference type="EMBL" id="MFI9105869.1"/>
    </source>
</evidence>
<evidence type="ECO:0000256" key="2">
    <source>
        <dbReference type="SAM" id="MobiDB-lite"/>
    </source>
</evidence>
<dbReference type="EMBL" id="JBITYG010000014">
    <property type="protein sequence ID" value="MFI9105869.1"/>
    <property type="molecule type" value="Genomic_DNA"/>
</dbReference>
<sequence>MTAPPVTAPAAVAQPQVTGFDQKSSKELPEQRGPQTRVFQNPDGTYTTQYFNEQVNFRRADGSWQEIDTTLKPRTAGGAVGRSVTTSATGWTVTSGESASAFGAYADADPLVSLDLGEGRSVAFGIQGAAHVPGQADGSNVTYPAARPSTDVTFVAGSTSVKELLILKNASAPREWVFPLHLQGLTAAIDGTGSVVFTDSDGVQRGRVPAGWMEDSQLTPDANEGAISGGVTYQLVEVAGAQALKVVLDAKWLDEPTRVYPVKVDPSVTGVSATSGTYVESPYNQNFSGDTVLKAGTYDGGSHQAAAFLQFAGVESSLKNAWVLGANLSLYNTWSQSCAARPVTVHPITSAWSESSTTKYPGPATGAALSSKSFAHGWRPEGTTTWSCAPAWETMNLGAAGRQLVDDWTHGRKKNYGLAVKASTSDSKGWKQFGSDDYPNGKPRLDVTWTKYGATYAVGAWVTPVTATAEGVMKVTVTNRGQQTWPRNGTYKLRYDLYDKDGKYYSNSATNITWTPMPQDVPPGASVTLDAKIHALPSAQYTLVWTMDDYGTSLFTNAGVPGLAIGFAAINIPPQLTAEAPASGVVLNSLTPTLWTSGKDTDHSPSAALQYTFEVCEVAGNDARKNCRSSARTAEQQWAVTSGWLSWSKQYAWYSYAFDGAATSVRPGPSFFTTQVPQPGVTNHLGGADGGREFGARAGNYSTAATDAAVATVGPELSVTRTYNSLDPRADNAFGAGWSTRWDMHAVAESSGNVVVTFADGTQVRFGRNADGSYAAPSGGVTTLKSVTAGGWTLRDASASLYTFDATGLLTNLTDGSGRQQKLIYTGGKLTQAMDLTSGRSLSFVWNGSHVASATTSAIGPTSAGLAWSYTYAGDRLVKVCPPASATVCTVYDYTDGSQYRSGVLDQNPVSYWRLGESEGESAASEAPSRTGINNASYRDVTFGADGALAGTDNHAATFDGTDSYVALPDDSLRASTFLSVELWFKTAKSGVILSQANERKEDVDVTGSHTTPVLYVGSDGKLRGRYYIPGGDFLPITSSAAVTDNAWHHIVLSGAGTTQALFLDGAQVGTRTGTISHLDQRYTYLGLGWTAVPWAGIDKTDPLGHFSGQIDEVSVYDHPLDLSTVADHYAARQTVGKLTKATLPSGRVHAAVDYDRDTERVTSVTDENGGKWKVSAPTYSAGSAAYADAVRGSAPSAFWRLGDRRGAVAQSDLPAGVDGAYGDGVSLGTAGAFADGDDTAAGFDGTTSYARLEDGSLGGTQLSAELWFRTDRPGMLLTESNADLEDGASPTHSTPLMYVGSDGKLHGRFYSEPTSWIPPVSKSTVTDNQWHHAVLVGAGSTSSLYLDGALVGKVSDGPIMHLDQNRIYLGLGVANTRWPATNMADAAGHFSGAIDEVAFYDKALDAQTVLAHQRARSGQVAGDGAQYRGSVVGDAPAGYWHLDETSGTSAASELAANAGTGTYANATLATDGVFGPGDGTAVQFAGNGYTELPGALMHASKDLAVELWFKTAKPGVLVGDQSLPLAGAAAPGGSYVPLLYVGSDNKLHGKFNASYATIPTSLASASTVTDDQWHHAVISASGTVQTLYLDGVAAGTFTGAVDHETHSRVYLGAGFAKNWPNAPADISYFTGQIDEASVYQHPLTADQVARHYAARDESSVSALASTITVTDPQNHTTTSSYDALRGQRVLSTTAADGGITTYAYDNGGFLHTVTDPNGHSAVTGHDAQGNTVSSTTCRDSNSCWTSYFSYSYNAADPLDPLNGKLLTSRDGRSSGPSDDRYRTTNTYDTAGLQLSTVKADNRTALRTYTYATEAAVGGGIVPKGLVETETTAGGATTNYKYFASGDVASITTPSGLVTAFQYDGLGRKTSETQVSDAQPAGVKTSYGYDTMSHVVTEAGPGVRNELTDVTHTAVVTRDFDPDGRLVSESTEDTTGGDTKRTVAHTYNNLGLNDSSTDAEGNKTQYTHDGLGRVTAQTDPAGNTTTYDYTPLGQLAASTLKDWTGDPSGQTRDLVLESRAYDPGGRLASVTDAMGATTAYTYFDDGRTATVTAKAVTQADGSKHDVVRESDTYDGAGNLVRKDAAGATTTFAVDATGRVSKSVFDPNGLNRTATYGYDDDDHVTQQTQSVDGGTGKVTTTLLYNTAGNLTDETVTDGSESRITEHFYDQRGLITTTITPGGSIVGSDAPGFSTSYRYDALGRTVETTAPRVQIESDGSAATTARPVTLSGYNSFGEVTETRDERGNVSRATVDRLGRVVSQTLPDYTPPGSATSIKATAKTSYDVLGHLATTTDPLNRVTQYAFDQLGHPVAQSLPKPSEEIGLLPGAITEPAARASWSPTGLQLSSTDPVGARTEATYDELGRKLTATTVERYPTVQNLTSTYTWDDADHQTSSTTPSGARTAAVYNRAGEVVSVTDPMNRTTRTDYDGLGRVIKATQPLGEYTTTSYNSIGQPLDVSDYAANGTKLRTTTSTYSRNGDVSSVVSATGSTTNFVFDGLGRMTKQTEKVTDAASITTTFGYDASGNRTRLTDGRGNSTYSTYNSWGLAESTIEPATAAHSALSDRTWTTAYDAVGKAVTVTAPGNVVRAKTYDILGRLTKESGTGTASPTADRTLGYDLLGRLTSVGEVVPFAPSTANTYTYNDRGQLLSANGPGGASNYVYDRDGNMASRNDAAGTSTFTYNGASQLVTAADPITGTTVAYGYDGDGRASSEQYGVAGGTRTYGYDNLGRLASDTVKAPSGTAITSAVYGYDLDDHLTSKATTGSAGAGNNGYVYDKAGRLVSWTNGSTTTNYEWDASGNRTKAGSGTATYDERNRLTSDSTSTYGYTARGTLNTTTTSGTTRTSRFDAFDRLTQDGTTDITYDGLDRVTKRGTTAFTYDGGSNNLVTDGTSTISRRPDGGLLATTTGTTKQLAVTDQHTDVTAGLTADGSAATSSASYDPFGSKLASSGTTPALGFQSGWTDPDTGKVNMAARWYQPGTGTFASRDDWDLPPSPSIQANRYTYGNGGPLNGTDPTGHCFWDACVGETWLTVAAGAALIGTCAKYCGQLSSSLSDAWDQMSSWGANSSSSTSTTTTTTDVTHGGVDYACWEFFRCGNRSSNNDNSRGNKKDRGKDKSRNDDRGDGGGKSDGDGNVRTTPRRPPIDQNPNNGPRPGPAPTLRPPKPDWNPRKPTPEDILRLAKMVYGAKQLIDMFSGDDEAYAPGSDGVRLQDLVDMFPGEDVDPDLGFGQSGADPTATRTRNACSRDLPSTDPAFYYAPMTRFGPGADECRATGAVATINTFDLRPWRLDPKWKPAGYDRLPPGNRAALHLIGNQMGGARDTLRNFVAGYQNPANSPHMRELENDITAAVRGGQNVRLGVLPVYGGSDPAIPSEIKMYAVGDGGYHLDCTVYNRPSGGYSCPVRSSGGRLSIP</sequence>
<dbReference type="Proteomes" id="UP001614394">
    <property type="component" value="Unassembled WGS sequence"/>
</dbReference>
<dbReference type="InterPro" id="IPR056823">
    <property type="entry name" value="TEN-like_YD-shell"/>
</dbReference>
<dbReference type="Pfam" id="PF20148">
    <property type="entry name" value="DUF6531"/>
    <property type="match status" value="1"/>
</dbReference>
<organism evidence="4 5">
    <name type="scientific">Streptomyces fildesensis</name>
    <dbReference type="NCBI Taxonomy" id="375757"/>
    <lineage>
        <taxon>Bacteria</taxon>
        <taxon>Bacillati</taxon>
        <taxon>Actinomycetota</taxon>
        <taxon>Actinomycetes</taxon>
        <taxon>Kitasatosporales</taxon>
        <taxon>Streptomycetaceae</taxon>
        <taxon>Streptomyces</taxon>
    </lineage>
</organism>
<dbReference type="InterPro" id="IPR045351">
    <property type="entry name" value="DUF6531"/>
</dbReference>
<dbReference type="Gene3D" id="2.60.40.10">
    <property type="entry name" value="Immunoglobulins"/>
    <property type="match status" value="1"/>
</dbReference>
<dbReference type="Pfam" id="PF05593">
    <property type="entry name" value="RHS_repeat"/>
    <property type="match status" value="4"/>
</dbReference>
<feature type="compositionally biased region" description="Pro residues" evidence="2">
    <location>
        <begin position="3152"/>
        <end position="3163"/>
    </location>
</feature>
<feature type="region of interest" description="Disordered" evidence="2">
    <location>
        <begin position="3101"/>
        <end position="3175"/>
    </location>
</feature>
<dbReference type="InterPro" id="IPR031325">
    <property type="entry name" value="RHS_repeat"/>
</dbReference>